<protein>
    <submittedName>
        <fullName evidence="2">Uncharacterized protein</fullName>
    </submittedName>
</protein>
<dbReference type="InterPro" id="IPR015919">
    <property type="entry name" value="Cadherin-like_sf"/>
</dbReference>
<feature type="region of interest" description="Disordered" evidence="1">
    <location>
        <begin position="216"/>
        <end position="240"/>
    </location>
</feature>
<dbReference type="GO" id="GO:0005509">
    <property type="term" value="F:calcium ion binding"/>
    <property type="evidence" value="ECO:0007669"/>
    <property type="project" value="InterPro"/>
</dbReference>
<comment type="caution">
    <text evidence="2">The sequence shown here is derived from an EMBL/GenBank/DDBJ whole genome shotgun (WGS) entry which is preliminary data.</text>
</comment>
<dbReference type="AlphaFoldDB" id="A0A835CWB9"/>
<reference evidence="2 3" key="1">
    <citation type="submission" date="2020-08" db="EMBL/GenBank/DDBJ databases">
        <title>Aphidius gifuensis genome sequencing and assembly.</title>
        <authorList>
            <person name="Du Z."/>
        </authorList>
    </citation>
    <scope>NUCLEOTIDE SEQUENCE [LARGE SCALE GENOMIC DNA]</scope>
    <source>
        <strain evidence="2">YNYX2018</strain>
        <tissue evidence="2">Adults</tissue>
    </source>
</reference>
<evidence type="ECO:0000313" key="2">
    <source>
        <dbReference type="EMBL" id="KAF7995285.1"/>
    </source>
</evidence>
<dbReference type="SUPFAM" id="SSF49313">
    <property type="entry name" value="Cadherin-like"/>
    <property type="match status" value="1"/>
</dbReference>
<dbReference type="EMBL" id="JACMRX010000002">
    <property type="protein sequence ID" value="KAF7995285.1"/>
    <property type="molecule type" value="Genomic_DNA"/>
</dbReference>
<dbReference type="CDD" id="cd11304">
    <property type="entry name" value="Cadherin_repeat"/>
    <property type="match status" value="1"/>
</dbReference>
<dbReference type="GO" id="GO:0016020">
    <property type="term" value="C:membrane"/>
    <property type="evidence" value="ECO:0007669"/>
    <property type="project" value="InterPro"/>
</dbReference>
<dbReference type="Proteomes" id="UP000639338">
    <property type="component" value="Unassembled WGS sequence"/>
</dbReference>
<proteinExistence type="predicted"/>
<keyword evidence="3" id="KW-1185">Reference proteome</keyword>
<feature type="compositionally biased region" description="Polar residues" evidence="1">
    <location>
        <begin position="217"/>
        <end position="232"/>
    </location>
</feature>
<gene>
    <name evidence="2" type="ORF">HCN44_005945</name>
</gene>
<sequence length="240" mass="27415">MPNNIFKKSHSVKHSSAAESHNRQIWCYECDNDVPADSRKPLLETVEFIEKLATTSYTPSQPVLKKDNTPPVVILDRNWVLSDTEPVGSIVTRVHAHDAEQNDLIYGLEPLGHKYNGDDSPQLLLPFTIDNKTGTIFFSETLKGRVNKSYNFDIYLFICLEEKFYFYGLLYQMVNWQLKQKYISPFSSQHGSGGRIRPSILSLPAISNYPRPPQIPPSSILNDNIDEPTNTTSRKKIKKR</sequence>
<dbReference type="OrthoDB" id="3256376at2759"/>
<evidence type="ECO:0000313" key="3">
    <source>
        <dbReference type="Proteomes" id="UP000639338"/>
    </source>
</evidence>
<dbReference type="Gene3D" id="3.30.40.10">
    <property type="entry name" value="Zinc/RING finger domain, C3HC4 (zinc finger)"/>
    <property type="match status" value="1"/>
</dbReference>
<organism evidence="2 3">
    <name type="scientific">Aphidius gifuensis</name>
    <name type="common">Parasitoid wasp</name>
    <dbReference type="NCBI Taxonomy" id="684658"/>
    <lineage>
        <taxon>Eukaryota</taxon>
        <taxon>Metazoa</taxon>
        <taxon>Ecdysozoa</taxon>
        <taxon>Arthropoda</taxon>
        <taxon>Hexapoda</taxon>
        <taxon>Insecta</taxon>
        <taxon>Pterygota</taxon>
        <taxon>Neoptera</taxon>
        <taxon>Endopterygota</taxon>
        <taxon>Hymenoptera</taxon>
        <taxon>Apocrita</taxon>
        <taxon>Ichneumonoidea</taxon>
        <taxon>Braconidae</taxon>
        <taxon>Aphidiinae</taxon>
        <taxon>Aphidius</taxon>
    </lineage>
</organism>
<dbReference type="InterPro" id="IPR013083">
    <property type="entry name" value="Znf_RING/FYVE/PHD"/>
</dbReference>
<evidence type="ECO:0000256" key="1">
    <source>
        <dbReference type="SAM" id="MobiDB-lite"/>
    </source>
</evidence>
<dbReference type="Gene3D" id="2.60.40.60">
    <property type="entry name" value="Cadherins"/>
    <property type="match status" value="1"/>
</dbReference>
<accession>A0A835CWB9</accession>
<name>A0A835CWB9_APHGI</name>